<protein>
    <submittedName>
        <fullName evidence="1">Uncharacterized protein</fullName>
    </submittedName>
</protein>
<sequence>MFSSHRCWCRDGECRRCRARRSGKKGSNYGALCKCPYYCRRHWHRSEERK</sequence>
<dbReference type="EMBL" id="RWGY01000007">
    <property type="protein sequence ID" value="TVU40029.1"/>
    <property type="molecule type" value="Genomic_DNA"/>
</dbReference>
<dbReference type="Gramene" id="TVU40029">
    <property type="protein sequence ID" value="TVU40029"/>
    <property type="gene ID" value="EJB05_13475"/>
</dbReference>
<proteinExistence type="predicted"/>
<name>A0A5J9VUZ4_9POAL</name>
<gene>
    <name evidence="1" type="ORF">EJB05_13475</name>
</gene>
<dbReference type="Proteomes" id="UP000324897">
    <property type="component" value="Chromosome 4"/>
</dbReference>
<dbReference type="AlphaFoldDB" id="A0A5J9VUZ4"/>
<evidence type="ECO:0000313" key="1">
    <source>
        <dbReference type="EMBL" id="TVU40029.1"/>
    </source>
</evidence>
<keyword evidence="2" id="KW-1185">Reference proteome</keyword>
<comment type="caution">
    <text evidence="1">The sequence shown here is derived from an EMBL/GenBank/DDBJ whole genome shotgun (WGS) entry which is preliminary data.</text>
</comment>
<evidence type="ECO:0000313" key="2">
    <source>
        <dbReference type="Proteomes" id="UP000324897"/>
    </source>
</evidence>
<accession>A0A5J9VUZ4</accession>
<reference evidence="1 2" key="1">
    <citation type="journal article" date="2019" name="Sci. Rep.">
        <title>A high-quality genome of Eragrostis curvula grass provides insights into Poaceae evolution and supports new strategies to enhance forage quality.</title>
        <authorList>
            <person name="Carballo J."/>
            <person name="Santos B.A.C.M."/>
            <person name="Zappacosta D."/>
            <person name="Garbus I."/>
            <person name="Selva J.P."/>
            <person name="Gallo C.A."/>
            <person name="Diaz A."/>
            <person name="Albertini E."/>
            <person name="Caccamo M."/>
            <person name="Echenique V."/>
        </authorList>
    </citation>
    <scope>NUCLEOTIDE SEQUENCE [LARGE SCALE GENOMIC DNA]</scope>
    <source>
        <strain evidence="2">cv. Victoria</strain>
        <tissue evidence="1">Leaf</tissue>
    </source>
</reference>
<organism evidence="1 2">
    <name type="scientific">Eragrostis curvula</name>
    <name type="common">weeping love grass</name>
    <dbReference type="NCBI Taxonomy" id="38414"/>
    <lineage>
        <taxon>Eukaryota</taxon>
        <taxon>Viridiplantae</taxon>
        <taxon>Streptophyta</taxon>
        <taxon>Embryophyta</taxon>
        <taxon>Tracheophyta</taxon>
        <taxon>Spermatophyta</taxon>
        <taxon>Magnoliopsida</taxon>
        <taxon>Liliopsida</taxon>
        <taxon>Poales</taxon>
        <taxon>Poaceae</taxon>
        <taxon>PACMAD clade</taxon>
        <taxon>Chloridoideae</taxon>
        <taxon>Eragrostideae</taxon>
        <taxon>Eragrostidinae</taxon>
        <taxon>Eragrostis</taxon>
    </lineage>
</organism>